<keyword evidence="8 16" id="KW-0808">Transferase</keyword>
<keyword evidence="12 16" id="KW-0630">Potassium</keyword>
<keyword evidence="18" id="KW-1185">Reference proteome</keyword>
<dbReference type="GO" id="GO:0005737">
    <property type="term" value="C:cytoplasm"/>
    <property type="evidence" value="ECO:0007669"/>
    <property type="project" value="UniProtKB-SubCell"/>
</dbReference>
<protein>
    <recommendedName>
        <fullName evidence="15 16">Type III pantothenate kinase</fullName>
        <ecNumber evidence="6 16">2.7.1.33</ecNumber>
    </recommendedName>
    <alternativeName>
        <fullName evidence="16">PanK-III</fullName>
    </alternativeName>
    <alternativeName>
        <fullName evidence="16">Pantothenic acid kinase</fullName>
    </alternativeName>
</protein>
<evidence type="ECO:0000256" key="3">
    <source>
        <dbReference type="ARBA" id="ARBA00004496"/>
    </source>
</evidence>
<dbReference type="Pfam" id="PF03309">
    <property type="entry name" value="Pan_kinase"/>
    <property type="match status" value="1"/>
</dbReference>
<comment type="pathway">
    <text evidence="4 16">Cofactor biosynthesis; coenzyme A biosynthesis; CoA from (R)-pantothenate: step 1/5.</text>
</comment>
<feature type="binding site" evidence="16">
    <location>
        <begin position="24"/>
        <end position="31"/>
    </location>
    <ligand>
        <name>ATP</name>
        <dbReference type="ChEBI" id="CHEBI:30616"/>
    </ligand>
</feature>
<evidence type="ECO:0000256" key="11">
    <source>
        <dbReference type="ARBA" id="ARBA00022840"/>
    </source>
</evidence>
<keyword evidence="11 16" id="KW-0067">ATP-binding</keyword>
<evidence type="ECO:0000313" key="17">
    <source>
        <dbReference type="EMBL" id="OEG69561.1"/>
    </source>
</evidence>
<dbReference type="InterPro" id="IPR043129">
    <property type="entry name" value="ATPase_NBD"/>
</dbReference>
<dbReference type="SUPFAM" id="SSF53067">
    <property type="entry name" value="Actin-like ATPase domain"/>
    <property type="match status" value="2"/>
</dbReference>
<dbReference type="GO" id="GO:0015937">
    <property type="term" value="P:coenzyme A biosynthetic process"/>
    <property type="evidence" value="ECO:0007669"/>
    <property type="project" value="UniProtKB-UniRule"/>
</dbReference>
<dbReference type="AlphaFoldDB" id="A0A1E5IGJ2"/>
<evidence type="ECO:0000256" key="12">
    <source>
        <dbReference type="ARBA" id="ARBA00022958"/>
    </source>
</evidence>
<comment type="cofactor">
    <cofactor evidence="16">
        <name>NH4(+)</name>
        <dbReference type="ChEBI" id="CHEBI:28938"/>
    </cofactor>
    <cofactor evidence="16">
        <name>K(+)</name>
        <dbReference type="ChEBI" id="CHEBI:29103"/>
    </cofactor>
    <text evidence="16">A monovalent cation. Ammonium or potassium.</text>
</comment>
<dbReference type="EC" id="2.7.1.33" evidence="6 16"/>
<organism evidence="17 18">
    <name type="scientific">Endomicrobium trichonymphae</name>
    <dbReference type="NCBI Taxonomy" id="1408204"/>
    <lineage>
        <taxon>Bacteria</taxon>
        <taxon>Pseudomonadati</taxon>
        <taxon>Elusimicrobiota</taxon>
        <taxon>Endomicrobiia</taxon>
        <taxon>Endomicrobiales</taxon>
        <taxon>Endomicrobiaceae</taxon>
        <taxon>Candidatus Endomicrobiellum</taxon>
    </lineage>
</organism>
<proteinExistence type="inferred from homology"/>
<evidence type="ECO:0000256" key="1">
    <source>
        <dbReference type="ARBA" id="ARBA00001206"/>
    </source>
</evidence>
<keyword evidence="10 16" id="KW-0418">Kinase</keyword>
<evidence type="ECO:0000256" key="9">
    <source>
        <dbReference type="ARBA" id="ARBA00022741"/>
    </source>
</evidence>
<comment type="cofactor">
    <cofactor evidence="2">
        <name>K(+)</name>
        <dbReference type="ChEBI" id="CHEBI:29103"/>
    </cofactor>
</comment>
<evidence type="ECO:0000256" key="6">
    <source>
        <dbReference type="ARBA" id="ARBA00012102"/>
    </source>
</evidence>
<dbReference type="NCBIfam" id="NF009855">
    <property type="entry name" value="PRK13321.1"/>
    <property type="match status" value="1"/>
</dbReference>
<comment type="catalytic activity">
    <reaction evidence="1 16">
        <text>(R)-pantothenate + ATP = (R)-4'-phosphopantothenate + ADP + H(+)</text>
        <dbReference type="Rhea" id="RHEA:16373"/>
        <dbReference type="ChEBI" id="CHEBI:10986"/>
        <dbReference type="ChEBI" id="CHEBI:15378"/>
        <dbReference type="ChEBI" id="CHEBI:29032"/>
        <dbReference type="ChEBI" id="CHEBI:30616"/>
        <dbReference type="ChEBI" id="CHEBI:456216"/>
        <dbReference type="EC" id="2.7.1.33"/>
    </reaction>
</comment>
<evidence type="ECO:0000256" key="5">
    <source>
        <dbReference type="ARBA" id="ARBA00011738"/>
    </source>
</evidence>
<evidence type="ECO:0000256" key="15">
    <source>
        <dbReference type="ARBA" id="ARBA00040883"/>
    </source>
</evidence>
<gene>
    <name evidence="16" type="primary">coaX</name>
    <name evidence="17" type="ORF">ATZ36_08820</name>
</gene>
<comment type="caution">
    <text evidence="17">The sequence shown here is derived from an EMBL/GenBank/DDBJ whole genome shotgun (WGS) entry which is preliminary data.</text>
</comment>
<evidence type="ECO:0000256" key="4">
    <source>
        <dbReference type="ARBA" id="ARBA00005225"/>
    </source>
</evidence>
<dbReference type="NCBIfam" id="TIGR00671">
    <property type="entry name" value="baf"/>
    <property type="match status" value="1"/>
</dbReference>
<dbReference type="HAMAP" id="MF_01274">
    <property type="entry name" value="Pantothen_kinase_3"/>
    <property type="match status" value="1"/>
</dbReference>
<feature type="binding site" evidence="16">
    <location>
        <position position="156"/>
    </location>
    <ligand>
        <name>ATP</name>
        <dbReference type="ChEBI" id="CHEBI:30616"/>
    </ligand>
</feature>
<dbReference type="GO" id="GO:0046872">
    <property type="term" value="F:metal ion binding"/>
    <property type="evidence" value="ECO:0007669"/>
    <property type="project" value="UniProtKB-KW"/>
</dbReference>
<dbReference type="InterPro" id="IPR004619">
    <property type="entry name" value="Type_III_PanK"/>
</dbReference>
<evidence type="ECO:0000256" key="2">
    <source>
        <dbReference type="ARBA" id="ARBA00001958"/>
    </source>
</evidence>
<dbReference type="CDD" id="cd24015">
    <property type="entry name" value="ASKHA_NBD_PanK-III"/>
    <property type="match status" value="1"/>
</dbReference>
<accession>A0A1E5IGJ2</accession>
<evidence type="ECO:0000256" key="8">
    <source>
        <dbReference type="ARBA" id="ARBA00022679"/>
    </source>
</evidence>
<comment type="subunit">
    <text evidence="5 16">Homodimer.</text>
</comment>
<comment type="function">
    <text evidence="16">Catalyzes the phosphorylation of pantothenate (Pan), the first step in CoA biosynthesis.</text>
</comment>
<evidence type="ECO:0000256" key="7">
    <source>
        <dbReference type="ARBA" id="ARBA00022490"/>
    </source>
</evidence>
<feature type="binding site" evidence="16">
    <location>
        <begin position="131"/>
        <end position="134"/>
    </location>
    <ligand>
        <name>substrate</name>
    </ligand>
</feature>
<evidence type="ECO:0000313" key="18">
    <source>
        <dbReference type="Proteomes" id="UP000095237"/>
    </source>
</evidence>
<feature type="active site" description="Proton acceptor" evidence="16">
    <location>
        <position position="133"/>
    </location>
</feature>
<dbReference type="EMBL" id="LNVX01000658">
    <property type="protein sequence ID" value="OEG69561.1"/>
    <property type="molecule type" value="Genomic_DNA"/>
</dbReference>
<feature type="binding site" evidence="16">
    <location>
        <position position="208"/>
    </location>
    <ligand>
        <name>substrate</name>
    </ligand>
</feature>
<comment type="subcellular location">
    <subcellularLocation>
        <location evidence="3 16">Cytoplasm</location>
    </subcellularLocation>
</comment>
<keyword evidence="13 16" id="KW-0173">Coenzyme A biosynthesis</keyword>
<dbReference type="PANTHER" id="PTHR34265:SF1">
    <property type="entry name" value="TYPE III PANTOTHENATE KINASE"/>
    <property type="match status" value="1"/>
</dbReference>
<name>A0A1E5IGJ2_ENDTX</name>
<dbReference type="Proteomes" id="UP000095237">
    <property type="component" value="Unassembled WGS sequence"/>
</dbReference>
<comment type="similarity">
    <text evidence="14 16">Belongs to the type III pantothenate kinase family.</text>
</comment>
<dbReference type="GO" id="GO:0005524">
    <property type="term" value="F:ATP binding"/>
    <property type="evidence" value="ECO:0007669"/>
    <property type="project" value="UniProtKB-UniRule"/>
</dbReference>
<dbReference type="PANTHER" id="PTHR34265">
    <property type="entry name" value="TYPE III PANTOTHENATE KINASE"/>
    <property type="match status" value="1"/>
</dbReference>
<feature type="binding site" evidence="16">
    <location>
        <position position="153"/>
    </location>
    <ligand>
        <name>K(+)</name>
        <dbReference type="ChEBI" id="CHEBI:29103"/>
    </ligand>
</feature>
<keyword evidence="9 16" id="KW-0547">Nucleotide-binding</keyword>
<reference evidence="17 18" key="1">
    <citation type="submission" date="2015-11" db="EMBL/GenBank/DDBJ databases">
        <title>Evidence for parallel genomic evolution in an endosymbiosis of termite gut flagellates.</title>
        <authorList>
            <person name="Zheng H."/>
        </authorList>
    </citation>
    <scope>NUCLEOTIDE SEQUENCE [LARGE SCALE GENOMIC DNA]</scope>
    <source>
        <strain evidence="17 18">CET450</strain>
    </source>
</reference>
<sequence>MNFLQSYSLNIEAVIGEIMFLALDIGNTNITVGLFAMKDDKVLHEPLKVWRMSTVKEQTSDEYATLLMNMFFYAGFDVKKISNFAVASVVPSLNAVFEELIKKYFGKKAFFVNQKNCGGLVFATGNSKETGADRIADVVAAYSVYSDSCVVIDFGTATTFDCIDSEGIYIGGAIAPGPAISAQLLNLKIEQLPRVEMKKPLKSIGLTTVECMQSGLYFGYTGLVKGLIARIKKEMKVKHIIATGGLAGLVFDEIEEIEIILPYLTLGGIRIIWGKSNLNTEN</sequence>
<comment type="caution">
    <text evidence="16">Lacks conserved residue(s) required for the propagation of feature annotation.</text>
</comment>
<dbReference type="UniPathway" id="UPA00241">
    <property type="reaction ID" value="UER00352"/>
</dbReference>
<dbReference type="Gene3D" id="3.30.420.40">
    <property type="match status" value="2"/>
</dbReference>
<evidence type="ECO:0000256" key="14">
    <source>
        <dbReference type="ARBA" id="ARBA00038036"/>
    </source>
</evidence>
<keyword evidence="16" id="KW-0479">Metal-binding</keyword>
<evidence type="ECO:0000256" key="16">
    <source>
        <dbReference type="HAMAP-Rule" id="MF_01274"/>
    </source>
</evidence>
<dbReference type="GO" id="GO:0004594">
    <property type="term" value="F:pantothenate kinase activity"/>
    <property type="evidence" value="ECO:0007669"/>
    <property type="project" value="UniProtKB-UniRule"/>
</dbReference>
<evidence type="ECO:0000256" key="13">
    <source>
        <dbReference type="ARBA" id="ARBA00022993"/>
    </source>
</evidence>
<keyword evidence="7 16" id="KW-0963">Cytoplasm</keyword>
<evidence type="ECO:0000256" key="10">
    <source>
        <dbReference type="ARBA" id="ARBA00022777"/>
    </source>
</evidence>